<dbReference type="FunFam" id="3.60.10.10:FF:000036">
    <property type="entry name" value="Inositol polyphosphate phosphatase, putative"/>
    <property type="match status" value="1"/>
</dbReference>
<accession>A0A7D8YZX6</accession>
<evidence type="ECO:0000313" key="4">
    <source>
        <dbReference type="Proteomes" id="UP000481288"/>
    </source>
</evidence>
<keyword evidence="4" id="KW-1185">Reference proteome</keyword>
<dbReference type="PANTHER" id="PTHR11200:SF240">
    <property type="entry name" value="INOSITOL POLYPHOSPHATE 5-PHOSPHATASE C9G1.10C-RELATED"/>
    <property type="match status" value="1"/>
</dbReference>
<dbReference type="GO" id="GO:0046856">
    <property type="term" value="P:phosphatidylinositol dephosphorylation"/>
    <property type="evidence" value="ECO:0007669"/>
    <property type="project" value="InterPro"/>
</dbReference>
<comment type="caution">
    <text evidence="3">The sequence shown here is derived from an EMBL/GenBank/DDBJ whole genome shotgun (WGS) entry which is preliminary data.</text>
</comment>
<feature type="domain" description="Inositol polyphosphate-related phosphatase" evidence="2">
    <location>
        <begin position="798"/>
        <end position="1140"/>
    </location>
</feature>
<feature type="compositionally biased region" description="Pro residues" evidence="1">
    <location>
        <begin position="181"/>
        <end position="194"/>
    </location>
</feature>
<feature type="compositionally biased region" description="Polar residues" evidence="1">
    <location>
        <begin position="276"/>
        <end position="290"/>
    </location>
</feature>
<feature type="compositionally biased region" description="Polar residues" evidence="1">
    <location>
        <begin position="445"/>
        <end position="458"/>
    </location>
</feature>
<dbReference type="SUPFAM" id="SSF50978">
    <property type="entry name" value="WD40 repeat-like"/>
    <property type="match status" value="1"/>
</dbReference>
<feature type="region of interest" description="Disordered" evidence="1">
    <location>
        <begin position="445"/>
        <end position="464"/>
    </location>
</feature>
<organism evidence="3 4">
    <name type="scientific">Lachnellula cervina</name>
    <dbReference type="NCBI Taxonomy" id="1316786"/>
    <lineage>
        <taxon>Eukaryota</taxon>
        <taxon>Fungi</taxon>
        <taxon>Dikarya</taxon>
        <taxon>Ascomycota</taxon>
        <taxon>Pezizomycotina</taxon>
        <taxon>Leotiomycetes</taxon>
        <taxon>Helotiales</taxon>
        <taxon>Lachnaceae</taxon>
        <taxon>Lachnellula</taxon>
    </lineage>
</organism>
<feature type="compositionally biased region" description="Low complexity" evidence="1">
    <location>
        <begin position="327"/>
        <end position="341"/>
    </location>
</feature>
<dbReference type="SUPFAM" id="SSF56219">
    <property type="entry name" value="DNase I-like"/>
    <property type="match status" value="1"/>
</dbReference>
<dbReference type="InterPro" id="IPR036322">
    <property type="entry name" value="WD40_repeat_dom_sf"/>
</dbReference>
<evidence type="ECO:0000313" key="3">
    <source>
        <dbReference type="EMBL" id="TVY52585.1"/>
    </source>
</evidence>
<sequence length="1236" mass="138194">MEESVEESLDGSSIKPVSSLRSHFEQMANSKPSNNDTPRAISPKPQGHLGNGTGDYVKGLPGKQESTKVSGDSQQVTRGRPRELVDVGGLHQLRTSSHATLSPSPTPAFRTKPAAPIPPAVTIDPPQSPPKGKGLNLNLSSTPSYLSADGPTSATSSSGRSSPRHFRIPSRPNTPLLEPGNLPPSQPPSPPPPRRSGEMRRNSSYNPLPPPVNRAEKPKIASKPTSLGFRNGSSTLEPSPTRISMDRSSPFSTPPSSSDSNPEHEIPAPLPRRPRPNSTFEAIVRTSNPQRRFEPPPVHHVVISKRKDQELNGLGRAFISPQVTGDLRPALPTRPPATTETQKLRTLPPPASMMPPPPRPSMDRKRPALNTDTVINPTPNVTTPKRISSTPTTQLQTPPRSHGRSMTVDRTSDRVPAEFRTPITTPSAPQRTASSASYITQTLSSTTGEYPDTSSSNRRPPVHKQGIHEISAGEKDAPRIMDVCGEFLCAASTRSIRAWSLRHDREIMTVIPEDGTKALSMAFKPTADVEDEGSLLWVGNNIGEIIELNVAAQGVEIKKRNAHTRRDVIQIHRYLNQMWTIDESGLLYVWPPDSTGSPNLANLPSNPFRMPKGHTFSMIVGSELWHAAGKDIRIFVPTVDASVQFQVLQRPLRQEKAGEVTSGAVVSSQPDRVYFGHTDGKVSIYSREYEFIKLVHISVYKITSLVGVDGLLWAGFSTGMVYVYDTTQTPWVVKKDWHAHQDPIVRLLVDRSSFWTLNRSQVISLGQDNMFKVWDGLLEKDWIENQMQSQEGDFCDLSTVQALVMTWNAGASTPYDLNKRPTDESFFRNLLQSSRRPDILIFGFQELVDLEDKTRTAKSFFKSKKKDPNSEQEHMSHQYRDWRDYLTRCLDDYMPRDDLYHLLHTGSLVGLFTCIFVRAPLRERIRGVSAAEVKRGMGGLHGNKGALIVKFLLDDTSLCFINCHLAAGQTQTRDRNADITAILDGSIFPAERDHSVRQDSYVGGGDGTMILDHEICVLNGDMNYRIDTMGRDTVANILKANNLSKLLERDQLLASKRKNPWFKLRAFCELPITFPPTYKYDVGEDRYDTSEKRRSPAWCDRILYRGRDRIEQQNYKRHDLRASDHRPVTGEFRMIIKTISPQKRAQKWEECHKQLLDMKEMHGYEMMLDYLGNVIGFDAATSKELILQKQKTKIGHCLSNIYYIWIHDDVGAMPMPCQCLIAQCLKSSLPKAPYLA</sequence>
<dbReference type="InterPro" id="IPR015943">
    <property type="entry name" value="WD40/YVTN_repeat-like_dom_sf"/>
</dbReference>
<feature type="region of interest" description="Disordered" evidence="1">
    <location>
        <begin position="325"/>
        <end position="411"/>
    </location>
</feature>
<dbReference type="OrthoDB" id="2248459at2759"/>
<feature type="compositionally biased region" description="Low complexity" evidence="1">
    <location>
        <begin position="370"/>
        <end position="399"/>
    </location>
</feature>
<feature type="compositionally biased region" description="Low complexity" evidence="1">
    <location>
        <begin position="150"/>
        <end position="161"/>
    </location>
</feature>
<feature type="compositionally biased region" description="Polar residues" evidence="1">
    <location>
        <begin position="67"/>
        <end position="77"/>
    </location>
</feature>
<protein>
    <submittedName>
        <fullName evidence="3">Putative inositol polyphosphate 5-phosphatase C9G1.10c</fullName>
    </submittedName>
</protein>
<dbReference type="PANTHER" id="PTHR11200">
    <property type="entry name" value="INOSITOL 5-PHOSPHATASE"/>
    <property type="match status" value="1"/>
</dbReference>
<dbReference type="GO" id="GO:0004439">
    <property type="term" value="F:phosphatidylinositol-4,5-bisphosphate 5-phosphatase activity"/>
    <property type="evidence" value="ECO:0007669"/>
    <property type="project" value="TreeGrafter"/>
</dbReference>
<feature type="compositionally biased region" description="Pro residues" evidence="1">
    <location>
        <begin position="347"/>
        <end position="360"/>
    </location>
</feature>
<dbReference type="Gene3D" id="2.130.10.10">
    <property type="entry name" value="YVTN repeat-like/Quinoprotein amine dehydrogenase"/>
    <property type="match status" value="1"/>
</dbReference>
<evidence type="ECO:0000259" key="2">
    <source>
        <dbReference type="SMART" id="SM00128"/>
    </source>
</evidence>
<dbReference type="Gene3D" id="3.60.10.10">
    <property type="entry name" value="Endonuclease/exonuclease/phosphatase"/>
    <property type="match status" value="1"/>
</dbReference>
<dbReference type="InterPro" id="IPR046985">
    <property type="entry name" value="IP5"/>
</dbReference>
<feature type="region of interest" description="Disordered" evidence="1">
    <location>
        <begin position="1"/>
        <end position="296"/>
    </location>
</feature>
<feature type="compositionally biased region" description="Low complexity" evidence="1">
    <location>
        <begin position="248"/>
        <end position="260"/>
    </location>
</feature>
<name>A0A7D8YZX6_9HELO</name>
<dbReference type="EMBL" id="QGMG01000585">
    <property type="protein sequence ID" value="TVY52585.1"/>
    <property type="molecule type" value="Genomic_DNA"/>
</dbReference>
<feature type="compositionally biased region" description="Polar residues" evidence="1">
    <location>
        <begin position="93"/>
        <end position="103"/>
    </location>
</feature>
<reference evidence="3 4" key="1">
    <citation type="submission" date="2018-05" db="EMBL/GenBank/DDBJ databases">
        <title>Whole genome sequencing for identification of molecular markers to develop diagnostic detection tools for the regulated plant pathogen Lachnellula willkommii.</title>
        <authorList>
            <person name="Giroux E."/>
            <person name="Bilodeau G."/>
        </authorList>
    </citation>
    <scope>NUCLEOTIDE SEQUENCE [LARGE SCALE GENOMIC DNA]</scope>
    <source>
        <strain evidence="3 4">CBS 625.97</strain>
    </source>
</reference>
<feature type="compositionally biased region" description="Polar residues" evidence="1">
    <location>
        <begin position="231"/>
        <end position="242"/>
    </location>
</feature>
<proteinExistence type="predicted"/>
<evidence type="ECO:0000256" key="1">
    <source>
        <dbReference type="SAM" id="MobiDB-lite"/>
    </source>
</evidence>
<dbReference type="AlphaFoldDB" id="A0A7D8YZX6"/>
<dbReference type="Proteomes" id="UP000481288">
    <property type="component" value="Unassembled WGS sequence"/>
</dbReference>
<feature type="compositionally biased region" description="Polar residues" evidence="1">
    <location>
        <begin position="15"/>
        <end position="37"/>
    </location>
</feature>
<dbReference type="SMART" id="SM00128">
    <property type="entry name" value="IPPc"/>
    <property type="match status" value="1"/>
</dbReference>
<gene>
    <name evidence="3" type="ORF">LCER1_G006192</name>
</gene>
<dbReference type="InterPro" id="IPR036691">
    <property type="entry name" value="Endo/exonu/phosph_ase_sf"/>
</dbReference>
<dbReference type="Pfam" id="PF22669">
    <property type="entry name" value="Exo_endo_phos2"/>
    <property type="match status" value="1"/>
</dbReference>
<dbReference type="InterPro" id="IPR000300">
    <property type="entry name" value="IPPc"/>
</dbReference>